<feature type="transmembrane region" description="Helical" evidence="1">
    <location>
        <begin position="125"/>
        <end position="148"/>
    </location>
</feature>
<comment type="caution">
    <text evidence="2">The sequence shown here is derived from an EMBL/GenBank/DDBJ whole genome shotgun (WGS) entry which is preliminary data.</text>
</comment>
<organism evidence="2 3">
    <name type="scientific">Pythium oligandrum</name>
    <name type="common">Mycoparasitic fungus</name>
    <dbReference type="NCBI Taxonomy" id="41045"/>
    <lineage>
        <taxon>Eukaryota</taxon>
        <taxon>Sar</taxon>
        <taxon>Stramenopiles</taxon>
        <taxon>Oomycota</taxon>
        <taxon>Peronosporomycetes</taxon>
        <taxon>Pythiales</taxon>
        <taxon>Pythiaceae</taxon>
        <taxon>Pythium</taxon>
    </lineage>
</organism>
<proteinExistence type="predicted"/>
<name>A0A8K1C2B9_PYTOL</name>
<dbReference type="Proteomes" id="UP000794436">
    <property type="component" value="Unassembled WGS sequence"/>
</dbReference>
<protein>
    <submittedName>
        <fullName evidence="2">Uncharacterized protein</fullName>
    </submittedName>
</protein>
<reference evidence="2" key="1">
    <citation type="submission" date="2019-03" db="EMBL/GenBank/DDBJ databases">
        <title>Long read genome sequence of the mycoparasitic Pythium oligandrum ATCC 38472 isolated from sugarbeet rhizosphere.</title>
        <authorList>
            <person name="Gaulin E."/>
        </authorList>
    </citation>
    <scope>NUCLEOTIDE SEQUENCE</scope>
    <source>
        <strain evidence="2">ATCC 38472_TT</strain>
    </source>
</reference>
<dbReference type="OrthoDB" id="69165at2759"/>
<feature type="transmembrane region" description="Helical" evidence="1">
    <location>
        <begin position="180"/>
        <end position="202"/>
    </location>
</feature>
<dbReference type="AlphaFoldDB" id="A0A8K1C2B9"/>
<keyword evidence="1" id="KW-1133">Transmembrane helix</keyword>
<feature type="transmembrane region" description="Helical" evidence="1">
    <location>
        <begin position="15"/>
        <end position="38"/>
    </location>
</feature>
<sequence length="253" mass="28415">MSDGDWYVETVKSLVIVFACSITTFILVFIILATCTRLHFSGNAIHKRETLDTPELILIKHHTRATRLLSVVGIMLQAMLVKEMTSVSDDTRSQASYSFSLFRPVSNLCLYFLGFMTNTHAFFRIAFILLLVQVVVVDALSAVTLAMLLNCLQSQGLRCGDALSSLSQDSLDFLLVRDKISLFLNPWLMLEVAYLGVAIGFCSSRYSSRRLSLSRPTFNVRAALAVYFPERFGAHVAPLHRSRRPRPAKQWTA</sequence>
<gene>
    <name evidence="2" type="ORF">Poli38472_013924</name>
</gene>
<keyword evidence="3" id="KW-1185">Reference proteome</keyword>
<evidence type="ECO:0000313" key="3">
    <source>
        <dbReference type="Proteomes" id="UP000794436"/>
    </source>
</evidence>
<accession>A0A8K1C2B9</accession>
<keyword evidence="1" id="KW-0472">Membrane</keyword>
<keyword evidence="1" id="KW-0812">Transmembrane</keyword>
<dbReference type="EMBL" id="SPLM01000149">
    <property type="protein sequence ID" value="TMW55162.1"/>
    <property type="molecule type" value="Genomic_DNA"/>
</dbReference>
<evidence type="ECO:0000313" key="2">
    <source>
        <dbReference type="EMBL" id="TMW55162.1"/>
    </source>
</evidence>
<evidence type="ECO:0000256" key="1">
    <source>
        <dbReference type="SAM" id="Phobius"/>
    </source>
</evidence>